<dbReference type="EMBL" id="MHLC01000019">
    <property type="protein sequence ID" value="OGZ01208.1"/>
    <property type="molecule type" value="Genomic_DNA"/>
</dbReference>
<evidence type="ECO:0000313" key="1">
    <source>
        <dbReference type="EMBL" id="OGZ01208.1"/>
    </source>
</evidence>
<name>A0A1G2CLA7_9BACT</name>
<comment type="caution">
    <text evidence="1">The sequence shown here is derived from an EMBL/GenBank/DDBJ whole genome shotgun (WGS) entry which is preliminary data.</text>
</comment>
<organism evidence="1 2">
    <name type="scientific">Candidatus Liptonbacteria bacterium RIFCSPLOWO2_01_FULL_56_20</name>
    <dbReference type="NCBI Taxonomy" id="1798652"/>
    <lineage>
        <taxon>Bacteria</taxon>
        <taxon>Candidatus Liptoniibacteriota</taxon>
    </lineage>
</organism>
<proteinExistence type="predicted"/>
<sequence>MYIAIRLFGVVCQDGRSFEQIAPATGEVYPLARECGPRRPGARGEFFMKKERHCLFFKRWVGVPREVIEKSGNKLYF</sequence>
<accession>A0A1G2CLA7</accession>
<dbReference type="Proteomes" id="UP000178495">
    <property type="component" value="Unassembled WGS sequence"/>
</dbReference>
<reference evidence="1 2" key="1">
    <citation type="journal article" date="2016" name="Nat. Commun.">
        <title>Thousands of microbial genomes shed light on interconnected biogeochemical processes in an aquifer system.</title>
        <authorList>
            <person name="Anantharaman K."/>
            <person name="Brown C.T."/>
            <person name="Hug L.A."/>
            <person name="Sharon I."/>
            <person name="Castelle C.J."/>
            <person name="Probst A.J."/>
            <person name="Thomas B.C."/>
            <person name="Singh A."/>
            <person name="Wilkins M.J."/>
            <person name="Karaoz U."/>
            <person name="Brodie E.L."/>
            <person name="Williams K.H."/>
            <person name="Hubbard S.S."/>
            <person name="Banfield J.F."/>
        </authorList>
    </citation>
    <scope>NUCLEOTIDE SEQUENCE [LARGE SCALE GENOMIC DNA]</scope>
</reference>
<evidence type="ECO:0000313" key="2">
    <source>
        <dbReference type="Proteomes" id="UP000178495"/>
    </source>
</evidence>
<gene>
    <name evidence="1" type="ORF">A3A43_01790</name>
</gene>
<dbReference type="AlphaFoldDB" id="A0A1G2CLA7"/>
<protein>
    <submittedName>
        <fullName evidence="1">Uncharacterized protein</fullName>
    </submittedName>
</protein>